<dbReference type="InterPro" id="IPR038607">
    <property type="entry name" value="PhoD-like_sf"/>
</dbReference>
<comment type="caution">
    <text evidence="1">The sequence shown here is derived from an EMBL/GenBank/DDBJ whole genome shotgun (WGS) entry which is preliminary data.</text>
</comment>
<dbReference type="Gene3D" id="3.60.21.70">
    <property type="entry name" value="PhoD-like phosphatase"/>
    <property type="match status" value="1"/>
</dbReference>
<dbReference type="PANTHER" id="PTHR37031:SF2">
    <property type="entry name" value="PHOD-LIKE PHOSPHATASE METALLOPHOSPHATASE DOMAIN-CONTAINING PROTEIN"/>
    <property type="match status" value="1"/>
</dbReference>
<evidence type="ECO:0000313" key="2">
    <source>
        <dbReference type="Proteomes" id="UP001464891"/>
    </source>
</evidence>
<reference evidence="1 2" key="1">
    <citation type="submission" date="2022-04" db="EMBL/GenBank/DDBJ databases">
        <title>Positive selection, recombination, and allopatry shape intraspecific diversity of widespread and dominant cyanobacteria.</title>
        <authorList>
            <person name="Wei J."/>
            <person name="Shu W."/>
            <person name="Hu C."/>
        </authorList>
    </citation>
    <scope>NUCLEOTIDE SEQUENCE [LARGE SCALE GENOMIC DNA]</scope>
    <source>
        <strain evidence="1 2">GB2-A4</strain>
    </source>
</reference>
<evidence type="ECO:0000313" key="1">
    <source>
        <dbReference type="EMBL" id="MEP0815493.1"/>
    </source>
</evidence>
<protein>
    <submittedName>
        <fullName evidence="1">PhoD-like phosphatase</fullName>
    </submittedName>
</protein>
<dbReference type="PANTHER" id="PTHR37031">
    <property type="entry name" value="METALLOPHOSPHATASE BINDING DOMAIN PROTEIN"/>
    <property type="match status" value="1"/>
</dbReference>
<dbReference type="Proteomes" id="UP001464891">
    <property type="component" value="Unassembled WGS sequence"/>
</dbReference>
<name>A0ABV0J143_9CYAN</name>
<dbReference type="EMBL" id="JAMPKM010000001">
    <property type="protein sequence ID" value="MEP0815493.1"/>
    <property type="molecule type" value="Genomic_DNA"/>
</dbReference>
<organism evidence="1 2">
    <name type="scientific">Trichocoleus desertorum GB2-A4</name>
    <dbReference type="NCBI Taxonomy" id="2933944"/>
    <lineage>
        <taxon>Bacteria</taxon>
        <taxon>Bacillati</taxon>
        <taxon>Cyanobacteriota</taxon>
        <taxon>Cyanophyceae</taxon>
        <taxon>Leptolyngbyales</taxon>
        <taxon>Trichocoleusaceae</taxon>
        <taxon>Trichocoleus</taxon>
    </lineage>
</organism>
<gene>
    <name evidence="1" type="ORF">NC998_00110</name>
</gene>
<accession>A0ABV0J143</accession>
<sequence>MKDQAWDEFLSELPLILAGPILQHTDSESVTVWLALRQPCQVALKIYETTDQGEVLSDCLLEGSRSTVALGKFLHVLAVTAHATKQQLTSDRIYAYDLRFETLEPTPISYTLLQALCADNFPTVSISYFTHEKPTFALSPARLQDLRIAQGSCRKPHGNGFDALPLLDCLIEETANQPRHRPHQLFLTGDQIYGDDVADPLLWVASHLGDALLGWKEKLPIGRREPNDVVYRTPDELPAGQRAEVATTQAGFTAGLRNQRAKTTSHLLSLGEYYASYILAWSPVCWPNPIPLGKEMPCDRKAIRAWDREARDMRQFIHTLWKVRRALANVPMYTIFDDHDVSDDWNLNQAWCLRVLGRPLGRRAVQNSLLAYAVFQAWGNTPEQFAAGSSGEKLLAAAQAWSASEGTDKTAYEAIARHVGMPSPDSLTGLPTFVSDGPVLVLERHPEAITWHYTVRSACHEVLVLDTRTWRGYPADEKAIAPPMLLCPQAFKRQLTLPLQNTDSLQATFIIAPTNVFGMKVIDWIHQWQLSKNKVFATDVGDAWNVNTEALAQLLTTLFEQRQQVIVMSGDIHYSSVVRLSHQSNPPSTAPASVLVQLTCSALKNEETITRLIHTRLKDWLLPEKTRYWMGWSNSPDMVELSTKQLPRLRRGAFSLTEKRSGRAIASLKKDNLSSTPPDWTCALEWVPRDQTRISPFGAEVPWLLPPWRRARNIRHRWLQPLLLWRYRWFQDGREVVGLNNLAVIQFEPTASSGAYAIAQYLYWFSPWQPTQIVYSSFVSSVAPNQTLLAKMQPPHHPINHLD</sequence>
<proteinExistence type="predicted"/>
<dbReference type="RefSeq" id="WP_190431047.1">
    <property type="nucleotide sequence ID" value="NZ_JAMPKM010000001.1"/>
</dbReference>
<keyword evidence="2" id="KW-1185">Reference proteome</keyword>